<reference evidence="5" key="1">
    <citation type="submission" date="2018-06" db="EMBL/GenBank/DDBJ databases">
        <authorList>
            <person name="Zhirakovskaya E."/>
        </authorList>
    </citation>
    <scope>NUCLEOTIDE SEQUENCE</scope>
</reference>
<dbReference type="SMART" id="SM00710">
    <property type="entry name" value="PbH1"/>
    <property type="match status" value="10"/>
</dbReference>
<dbReference type="AlphaFoldDB" id="A0A3B1C2V9"/>
<dbReference type="InterPro" id="IPR051550">
    <property type="entry name" value="SCF-Subunits/Alg-Epimerases"/>
</dbReference>
<evidence type="ECO:0000259" key="4">
    <source>
        <dbReference type="SMART" id="SM00722"/>
    </source>
</evidence>
<dbReference type="InterPro" id="IPR011050">
    <property type="entry name" value="Pectin_lyase_fold/virulence"/>
</dbReference>
<dbReference type="InterPro" id="IPR022441">
    <property type="entry name" value="Para_beta_helix_rpt-2"/>
</dbReference>
<feature type="domain" description="Carbohydrate-binding/sugar hydrolysis" evidence="4">
    <location>
        <begin position="40"/>
        <end position="188"/>
    </location>
</feature>
<accession>A0A3B1C2V9</accession>
<proteinExistence type="predicted"/>
<keyword evidence="2" id="KW-0677">Repeat</keyword>
<dbReference type="InterPro" id="IPR007742">
    <property type="entry name" value="NosD_dom"/>
</dbReference>
<dbReference type="SUPFAM" id="SSF51126">
    <property type="entry name" value="Pectin lyase-like"/>
    <property type="match status" value="1"/>
</dbReference>
<gene>
    <name evidence="5" type="ORF">MNBD_GAMMA24-2816</name>
</gene>
<dbReference type="NCBIfam" id="TIGR04247">
    <property type="entry name" value="NosD_copper_fam"/>
    <property type="match status" value="1"/>
</dbReference>
<dbReference type="EMBL" id="UOFZ01000084">
    <property type="protein sequence ID" value="VAX13015.1"/>
    <property type="molecule type" value="Genomic_DNA"/>
</dbReference>
<feature type="domain" description="Carbohydrate-binding/sugar hydrolysis" evidence="4">
    <location>
        <begin position="194"/>
        <end position="371"/>
    </location>
</feature>
<dbReference type="SMART" id="SM00722">
    <property type="entry name" value="CASH"/>
    <property type="match status" value="2"/>
</dbReference>
<dbReference type="NCBIfam" id="TIGR03804">
    <property type="entry name" value="para_beta_helix"/>
    <property type="match status" value="4"/>
</dbReference>
<dbReference type="Pfam" id="PF05048">
    <property type="entry name" value="NosD"/>
    <property type="match status" value="1"/>
</dbReference>
<organism evidence="5">
    <name type="scientific">hydrothermal vent metagenome</name>
    <dbReference type="NCBI Taxonomy" id="652676"/>
    <lineage>
        <taxon>unclassified sequences</taxon>
        <taxon>metagenomes</taxon>
        <taxon>ecological metagenomes</taxon>
    </lineage>
</organism>
<comment type="pathway">
    <text evidence="1">Protein modification; protein ubiquitination.</text>
</comment>
<dbReference type="PANTHER" id="PTHR22990:SF15">
    <property type="entry name" value="F-BOX ONLY PROTEIN 10"/>
    <property type="match status" value="1"/>
</dbReference>
<dbReference type="PANTHER" id="PTHR22990">
    <property type="entry name" value="F-BOX ONLY PROTEIN"/>
    <property type="match status" value="1"/>
</dbReference>
<keyword evidence="3" id="KW-0833">Ubl conjugation pathway</keyword>
<name>A0A3B1C2V9_9ZZZZ</name>
<dbReference type="InterPro" id="IPR006626">
    <property type="entry name" value="PbH1"/>
</dbReference>
<sequence>MRSFLTLFLFAASLLNAPGVWAKQIRLSPASDLAAAIKHAAVNDVLLFSSGVYSGPFVINKSLTLKAESGAIFEGHKKGNILLVLAPKVTIEGFVLRNSGMNLTKMNAAIFVDKTAKNILIKNNVFKNNLFGIWLDAAHDATVMGNKISADPTVRSQDRGNGIHLYHVEGADIAGNEIWHTRDGIYIDTSNNNVLRNNDLHDLRYGIHYMYSNHNRIEGNYTHNTRTGYALMQSRSLTVLNNRSENDENYGILMNYITYSTLKNNRVVNVHKQIIPGYSGASIAGTEGKALFIYNSVFNVLEGNLFADSDIGIHLTAGSENNTIYGNAFVNNYTQVKYVSNRRQEWSKNGRGNYWSNYLGWDRNDDGIGDRPFEPNDNVDKLLWKYPLAKLLMNSPSVQILRWAQMQFPVFKSPGITDSYPLMQPLSSKTGARRISSL</sequence>
<dbReference type="InterPro" id="IPR026464">
    <property type="entry name" value="NosD_copper_fam"/>
</dbReference>
<dbReference type="InterPro" id="IPR012334">
    <property type="entry name" value="Pectin_lyas_fold"/>
</dbReference>
<dbReference type="InterPro" id="IPR006633">
    <property type="entry name" value="Carb-bd_sugar_hydrolysis-dom"/>
</dbReference>
<protein>
    <submittedName>
        <fullName evidence="5">Nitrous oxide reductase maturation protein NosD</fullName>
    </submittedName>
</protein>
<evidence type="ECO:0000256" key="1">
    <source>
        <dbReference type="ARBA" id="ARBA00004906"/>
    </source>
</evidence>
<dbReference type="Gene3D" id="2.160.20.10">
    <property type="entry name" value="Single-stranded right-handed beta-helix, Pectin lyase-like"/>
    <property type="match status" value="2"/>
</dbReference>
<evidence type="ECO:0000256" key="3">
    <source>
        <dbReference type="ARBA" id="ARBA00022786"/>
    </source>
</evidence>
<evidence type="ECO:0000313" key="5">
    <source>
        <dbReference type="EMBL" id="VAX13015.1"/>
    </source>
</evidence>
<evidence type="ECO:0000256" key="2">
    <source>
        <dbReference type="ARBA" id="ARBA00022737"/>
    </source>
</evidence>